<sequence>MGEATCESGWVTPSGPLLTGEPAPQTIPVCALPPREYQVARNTGPFSSSGLATAGFRGARYLPDEWHQNNYARYYEAFADCDGLERARREARQLATEAETRAQGTQADTTKKLGERLQDLHFWKSELQREIEELTGETDLLLAQKLRLQKALDALELPFSIAMDNLQCRERRRPPDLVRDSAEIQLLKEAELIRNVQELLKRTLMQAVNQIQLNRDQKQTCEMDWSDKIETYNIDETCGHYNDQSTIIQAYPHSSKLEDSASHPDSWAKFSHDNIHRAERERTASASLRSLIDSVLHDTAEDVHAQFDAVNQALAQRCEEVEDAKHKLEHHLHRTLMEIGSQENTISSLKKAIKDKESPLKVAQTRLYQRAQRPNIDLCRDDVQHSLIHEVEELAKSIEVLKQKLLEAEQALRSLEGTRMSLEKEIATKSNSLFIDRQQCLAHRCRYPDILKLAGYR</sequence>
<keyword evidence="4" id="KW-0969">Cilium</keyword>
<feature type="coiled-coil region" evidence="5">
    <location>
        <begin position="81"/>
        <end position="144"/>
    </location>
</feature>
<comment type="similarity">
    <text evidence="1 4">Belongs to the tektin family.</text>
</comment>
<comment type="function">
    <text evidence="4">Microtubule inner protein (MIP) part of the dynein-decorated doublet microtubules (DMTs) in cilia and flagellar axoneme. Forms filamentous polymers in the walls of ciliary and flagellar microtubules. Required for normal sperm mobility.</text>
</comment>
<evidence type="ECO:0000256" key="6">
    <source>
        <dbReference type="SAM" id="MobiDB-lite"/>
    </source>
</evidence>
<dbReference type="Proteomes" id="UP000002279">
    <property type="component" value="Chromosome 2"/>
</dbReference>
<evidence type="ECO:0000256" key="3">
    <source>
        <dbReference type="ARBA" id="ARBA00023054"/>
    </source>
</evidence>
<dbReference type="OrthoDB" id="5788000at2759"/>
<dbReference type="InterPro" id="IPR000435">
    <property type="entry name" value="Tektins"/>
</dbReference>
<evidence type="ECO:0000256" key="5">
    <source>
        <dbReference type="SAM" id="Coils"/>
    </source>
</evidence>
<reference evidence="7" key="2">
    <citation type="submission" date="2025-08" db="UniProtKB">
        <authorList>
            <consortium name="Ensembl"/>
        </authorList>
    </citation>
    <scope>IDENTIFICATION</scope>
    <source>
        <strain evidence="7">Glennie</strain>
    </source>
</reference>
<comment type="subcellular location">
    <subcellularLocation>
        <location evidence="4">Cytoplasm</location>
        <location evidence="4">Cytoskeleton</location>
        <location evidence="4">Cilium axoneme</location>
    </subcellularLocation>
</comment>
<name>K7EGJ3_ORNAN</name>
<dbReference type="OMA" id="NIDTICA"/>
<keyword evidence="2" id="KW-0963">Cytoplasm</keyword>
<dbReference type="Pfam" id="PF03148">
    <property type="entry name" value="Tektin"/>
    <property type="match status" value="1"/>
</dbReference>
<dbReference type="GO" id="GO:0015630">
    <property type="term" value="C:microtubule cytoskeleton"/>
    <property type="evidence" value="ECO:0000318"/>
    <property type="project" value="GO_Central"/>
</dbReference>
<reference evidence="7" key="3">
    <citation type="submission" date="2025-09" db="UniProtKB">
        <authorList>
            <consortium name="Ensembl"/>
        </authorList>
    </citation>
    <scope>IDENTIFICATION</scope>
    <source>
        <strain evidence="7">Glennie</strain>
    </source>
</reference>
<dbReference type="InParanoid" id="K7EGJ3"/>
<evidence type="ECO:0000313" key="8">
    <source>
        <dbReference type="Proteomes" id="UP000002279"/>
    </source>
</evidence>
<keyword evidence="8" id="KW-1185">Reference proteome</keyword>
<dbReference type="GO" id="GO:0060271">
    <property type="term" value="P:cilium assembly"/>
    <property type="evidence" value="ECO:0000318"/>
    <property type="project" value="GO_Central"/>
</dbReference>
<dbReference type="Ensembl" id="ENSOANT00000041898.2">
    <property type="protein sequence ID" value="ENSOANP00000032650.2"/>
    <property type="gene ID" value="ENSOANG00000028341.2"/>
</dbReference>
<dbReference type="GO" id="GO:0030317">
    <property type="term" value="P:flagellated sperm motility"/>
    <property type="evidence" value="ECO:0007669"/>
    <property type="project" value="UniProtKB-UniRule"/>
</dbReference>
<reference evidence="7 8" key="1">
    <citation type="journal article" date="2008" name="Nature">
        <title>Genome analysis of the platypus reveals unique signatures of evolution.</title>
        <authorList>
            <person name="Warren W.C."/>
            <person name="Hillier L.W."/>
            <person name="Marshall Graves J.A."/>
            <person name="Birney E."/>
            <person name="Ponting C.P."/>
            <person name="Grutzner F."/>
            <person name="Belov K."/>
            <person name="Miller W."/>
            <person name="Clarke L."/>
            <person name="Chinwalla A.T."/>
            <person name="Yang S.P."/>
            <person name="Heger A."/>
            <person name="Locke D.P."/>
            <person name="Miethke P."/>
            <person name="Waters P.D."/>
            <person name="Veyrunes F."/>
            <person name="Fulton L."/>
            <person name="Fulton B."/>
            <person name="Graves T."/>
            <person name="Wallis J."/>
            <person name="Puente X.S."/>
            <person name="Lopez-Otin C."/>
            <person name="Ordonez G.R."/>
            <person name="Eichler E.E."/>
            <person name="Chen L."/>
            <person name="Cheng Z."/>
            <person name="Deakin J.E."/>
            <person name="Alsop A."/>
            <person name="Thompson K."/>
            <person name="Kirby P."/>
            <person name="Papenfuss A.T."/>
            <person name="Wakefield M.J."/>
            <person name="Olender T."/>
            <person name="Lancet D."/>
            <person name="Huttley G.A."/>
            <person name="Smit A.F."/>
            <person name="Pask A."/>
            <person name="Temple-Smith P."/>
            <person name="Batzer M.A."/>
            <person name="Walker J.A."/>
            <person name="Konkel M.K."/>
            <person name="Harris R.S."/>
            <person name="Whittington C.M."/>
            <person name="Wong E.S."/>
            <person name="Gemmell N.J."/>
            <person name="Buschiazzo E."/>
            <person name="Vargas Jentzsch I.M."/>
            <person name="Merkel A."/>
            <person name="Schmitz J."/>
            <person name="Zemann A."/>
            <person name="Churakov G."/>
            <person name="Kriegs J.O."/>
            <person name="Brosius J."/>
            <person name="Murchison E.P."/>
            <person name="Sachidanandam R."/>
            <person name="Smith C."/>
            <person name="Hannon G.J."/>
            <person name="Tsend-Ayush E."/>
            <person name="McMillan D."/>
            <person name="Attenborough R."/>
            <person name="Rens W."/>
            <person name="Ferguson-Smith M."/>
            <person name="Lefevre C.M."/>
            <person name="Sharp J.A."/>
            <person name="Nicholas K.R."/>
            <person name="Ray D.A."/>
            <person name="Kube M."/>
            <person name="Reinhardt R."/>
            <person name="Pringle T.H."/>
            <person name="Taylor J."/>
            <person name="Jones R.C."/>
            <person name="Nixon B."/>
            <person name="Dacheux J.L."/>
            <person name="Niwa H."/>
            <person name="Sekita Y."/>
            <person name="Huang X."/>
            <person name="Stark A."/>
            <person name="Kheradpour P."/>
            <person name="Kellis M."/>
            <person name="Flicek P."/>
            <person name="Chen Y."/>
            <person name="Webber C."/>
            <person name="Hardison R."/>
            <person name="Nelson J."/>
            <person name="Hallsworth-Pepin K."/>
            <person name="Delehaunty K."/>
            <person name="Markovic C."/>
            <person name="Minx P."/>
            <person name="Feng Y."/>
            <person name="Kremitzki C."/>
            <person name="Mitreva M."/>
            <person name="Glasscock J."/>
            <person name="Wylie T."/>
            <person name="Wohldmann P."/>
            <person name="Thiru P."/>
            <person name="Nhan M.N."/>
            <person name="Pohl C.S."/>
            <person name="Smith S.M."/>
            <person name="Hou S."/>
            <person name="Nefedov M."/>
            <person name="de Jong P.J."/>
            <person name="Renfree M.B."/>
            <person name="Mardis E.R."/>
            <person name="Wilson R.K."/>
        </authorList>
    </citation>
    <scope>NUCLEOTIDE SEQUENCE [LARGE SCALE GENOMIC DNA]</scope>
    <source>
        <strain evidence="7 8">Glennie</strain>
    </source>
</reference>
<evidence type="ECO:0000256" key="2">
    <source>
        <dbReference type="ARBA" id="ARBA00022490"/>
    </source>
</evidence>
<dbReference type="STRING" id="9258.ENSOANP00000032650"/>
<keyword evidence="4" id="KW-0282">Flagellum</keyword>
<dbReference type="CTD" id="150483"/>
<feature type="region of interest" description="Disordered" evidence="6">
    <location>
        <begin position="1"/>
        <end position="22"/>
    </location>
</feature>
<evidence type="ECO:0000313" key="7">
    <source>
        <dbReference type="Ensembl" id="ENSOANP00000032650.2"/>
    </source>
</evidence>
<dbReference type="FunCoup" id="K7EGJ3">
    <property type="interactions" value="29"/>
</dbReference>
<evidence type="ECO:0000256" key="1">
    <source>
        <dbReference type="ARBA" id="ARBA00007209"/>
    </source>
</evidence>
<dbReference type="AlphaFoldDB" id="K7EGJ3"/>
<dbReference type="Bgee" id="ENSOANG00000028341">
    <property type="expression patterns" value="Expressed in testis and 4 other cell types or tissues"/>
</dbReference>
<feature type="coiled-coil region" evidence="5">
    <location>
        <begin position="391"/>
        <end position="425"/>
    </location>
</feature>
<dbReference type="GO" id="GO:0036126">
    <property type="term" value="C:sperm flagellum"/>
    <property type="evidence" value="ECO:0000318"/>
    <property type="project" value="GO_Central"/>
</dbReference>
<dbReference type="HOGENOM" id="CLU_1299375_0_0_1"/>
<protein>
    <recommendedName>
        <fullName evidence="4">Tektin</fullName>
    </recommendedName>
</protein>
<dbReference type="GeneID" id="100092245"/>
<dbReference type="InterPro" id="IPR048256">
    <property type="entry name" value="Tektin-like"/>
</dbReference>
<keyword evidence="3 5" id="KW-0175">Coiled coil</keyword>
<dbReference type="GeneTree" id="ENSGT00950000182894"/>
<gene>
    <name evidence="7" type="primary">TEKT4</name>
</gene>
<dbReference type="PANTHER" id="PTHR19960:SF12">
    <property type="entry name" value="TEKTIN-4"/>
    <property type="match status" value="1"/>
</dbReference>
<proteinExistence type="inferred from homology"/>
<keyword evidence="4" id="KW-0966">Cell projection</keyword>
<dbReference type="RefSeq" id="XP_028903637.1">
    <property type="nucleotide sequence ID" value="XM_029047804.2"/>
</dbReference>
<dbReference type="GO" id="GO:0005930">
    <property type="term" value="C:axoneme"/>
    <property type="evidence" value="ECO:0007669"/>
    <property type="project" value="UniProtKB-SubCell"/>
</dbReference>
<accession>K7EGJ3</accession>
<dbReference type="PANTHER" id="PTHR19960">
    <property type="entry name" value="TEKTIN"/>
    <property type="match status" value="1"/>
</dbReference>
<evidence type="ECO:0000256" key="4">
    <source>
        <dbReference type="RuleBase" id="RU367040"/>
    </source>
</evidence>
<dbReference type="PRINTS" id="PR00511">
    <property type="entry name" value="TEKTIN"/>
</dbReference>
<dbReference type="KEGG" id="oaa:100092245"/>
<organism evidence="7 8">
    <name type="scientific">Ornithorhynchus anatinus</name>
    <name type="common">Duckbill platypus</name>
    <dbReference type="NCBI Taxonomy" id="9258"/>
    <lineage>
        <taxon>Eukaryota</taxon>
        <taxon>Metazoa</taxon>
        <taxon>Chordata</taxon>
        <taxon>Craniata</taxon>
        <taxon>Vertebrata</taxon>
        <taxon>Euteleostomi</taxon>
        <taxon>Mammalia</taxon>
        <taxon>Monotremata</taxon>
        <taxon>Ornithorhynchidae</taxon>
        <taxon>Ornithorhynchus</taxon>
    </lineage>
</organism>
<dbReference type="GO" id="GO:0060294">
    <property type="term" value="P:cilium movement involved in cell motility"/>
    <property type="evidence" value="ECO:0000318"/>
    <property type="project" value="GO_Central"/>
</dbReference>
<dbReference type="eggNOG" id="KOG2685">
    <property type="taxonomic scope" value="Eukaryota"/>
</dbReference>